<keyword evidence="1" id="KW-0560">Oxidoreductase</keyword>
<dbReference type="GO" id="GO:0003885">
    <property type="term" value="F:D-arabinono-1,4-lactone oxidase activity"/>
    <property type="evidence" value="ECO:0007669"/>
    <property type="project" value="InterPro"/>
</dbReference>
<sequence length="446" mass="47584">MAGTWQNWSGQVSCTPASVEYPESELAAAALITAKRDQGNVPVRPVGAGHSFNDLCATTGTLIDPGRMNRVLGIDTATGRVRVQAGITLRDLTESLASAGLALRHSGGAYDQQLGGSLATGTHGTGTTSASLSAQVRSVRLVTADGTVREAAAPASTSEDSDFFNAAVLGLGALGLVTEVELETVPAFRLHRVQTPRILDSLMPELLDRVAATDHTEIFLFPYTRRALLLEATRTDAPAQRENPLRLWFERDILESTALGSMLRIAATKPKVAPLVSQGIAALANSGERIDDSTKLSIPAARVRYTEMEYAIPIPRVIEAIERILAVIQARRLPVASPIEVRFAAADTALLSPASGGPVAYVAVHQYVGLPWEDYFAAAESILLELGGRPHWGKRHSLTARDFAARVPGWNAFGRVRAHVDPDGIFSGEYLQRILGPVPSLPGGRP</sequence>
<dbReference type="GO" id="GO:0080049">
    <property type="term" value="F:L-gulono-1,4-lactone dehydrogenase activity"/>
    <property type="evidence" value="ECO:0007669"/>
    <property type="project" value="TreeGrafter"/>
</dbReference>
<feature type="domain" description="FAD-binding PCMH-type" evidence="2">
    <location>
        <begin position="12"/>
        <end position="187"/>
    </location>
</feature>
<dbReference type="NCBIfam" id="TIGR01679">
    <property type="entry name" value="bact_FAD_ox"/>
    <property type="match status" value="1"/>
</dbReference>
<dbReference type="SUPFAM" id="SSF56176">
    <property type="entry name" value="FAD-binding/transporter-associated domain-like"/>
    <property type="match status" value="1"/>
</dbReference>
<name>A0A839RQ96_9ACTN</name>
<evidence type="ECO:0000313" key="3">
    <source>
        <dbReference type="EMBL" id="MBB3038041.1"/>
    </source>
</evidence>
<dbReference type="Gene3D" id="3.30.465.10">
    <property type="match status" value="1"/>
</dbReference>
<dbReference type="InterPro" id="IPR036318">
    <property type="entry name" value="FAD-bd_PCMH-like_sf"/>
</dbReference>
<evidence type="ECO:0000259" key="2">
    <source>
        <dbReference type="PROSITE" id="PS51387"/>
    </source>
</evidence>
<dbReference type="PANTHER" id="PTHR43762">
    <property type="entry name" value="L-GULONOLACTONE OXIDASE"/>
    <property type="match status" value="1"/>
</dbReference>
<dbReference type="PANTHER" id="PTHR43762:SF1">
    <property type="entry name" value="D-ARABINONO-1,4-LACTONE OXIDASE"/>
    <property type="match status" value="1"/>
</dbReference>
<dbReference type="RefSeq" id="WP_064439928.1">
    <property type="nucleotide sequence ID" value="NZ_BDDI01000006.1"/>
</dbReference>
<gene>
    <name evidence="3" type="ORF">FHU29_002490</name>
</gene>
<evidence type="ECO:0000313" key="4">
    <source>
        <dbReference type="Proteomes" id="UP000567922"/>
    </source>
</evidence>
<comment type="caution">
    <text evidence="3">The sequence shown here is derived from an EMBL/GenBank/DDBJ whole genome shotgun (WGS) entry which is preliminary data.</text>
</comment>
<dbReference type="PIRSF" id="PIRSF000136">
    <property type="entry name" value="LGO_GLO"/>
    <property type="match status" value="1"/>
</dbReference>
<dbReference type="InterPro" id="IPR016166">
    <property type="entry name" value="FAD-bd_PCMH"/>
</dbReference>
<proteinExistence type="predicted"/>
<dbReference type="InterPro" id="IPR016167">
    <property type="entry name" value="FAD-bd_PCMH_sub1"/>
</dbReference>
<dbReference type="InterPro" id="IPR006094">
    <property type="entry name" value="Oxid_FAD_bind_N"/>
</dbReference>
<dbReference type="InterPro" id="IPR016171">
    <property type="entry name" value="Vanillyl_alc_oxidase_C-sub2"/>
</dbReference>
<evidence type="ECO:0000256" key="1">
    <source>
        <dbReference type="ARBA" id="ARBA00023002"/>
    </source>
</evidence>
<dbReference type="Gene3D" id="3.30.70.2520">
    <property type="match status" value="1"/>
</dbReference>
<dbReference type="InterPro" id="IPR016169">
    <property type="entry name" value="FAD-bd_PCMH_sub2"/>
</dbReference>
<reference evidence="3 4" key="1">
    <citation type="submission" date="2020-08" db="EMBL/GenBank/DDBJ databases">
        <title>Sequencing the genomes of 1000 actinobacteria strains.</title>
        <authorList>
            <person name="Klenk H.-P."/>
        </authorList>
    </citation>
    <scope>NUCLEOTIDE SEQUENCE [LARGE SCALE GENOMIC DNA]</scope>
    <source>
        <strain evidence="3 4">DSM 45258</strain>
    </source>
</reference>
<protein>
    <submittedName>
        <fullName evidence="3">FAD-linked oxidoreductase</fullName>
    </submittedName>
</protein>
<dbReference type="InterPro" id="IPR010031">
    <property type="entry name" value="FAD_lactone_oxidase-like"/>
</dbReference>
<dbReference type="GO" id="GO:0016020">
    <property type="term" value="C:membrane"/>
    <property type="evidence" value="ECO:0007669"/>
    <property type="project" value="InterPro"/>
</dbReference>
<dbReference type="Proteomes" id="UP000567922">
    <property type="component" value="Unassembled WGS sequence"/>
</dbReference>
<dbReference type="Gene3D" id="1.10.45.10">
    <property type="entry name" value="Vanillyl-alcohol Oxidase, Chain A, domain 4"/>
    <property type="match status" value="1"/>
</dbReference>
<organism evidence="3 4">
    <name type="scientific">Hoyosella altamirensis</name>
    <dbReference type="NCBI Taxonomy" id="616997"/>
    <lineage>
        <taxon>Bacteria</taxon>
        <taxon>Bacillati</taxon>
        <taxon>Actinomycetota</taxon>
        <taxon>Actinomycetes</taxon>
        <taxon>Mycobacteriales</taxon>
        <taxon>Hoyosellaceae</taxon>
        <taxon>Hoyosella</taxon>
    </lineage>
</organism>
<dbReference type="AlphaFoldDB" id="A0A839RQ96"/>
<keyword evidence="4" id="KW-1185">Reference proteome</keyword>
<dbReference type="Gene3D" id="3.30.43.10">
    <property type="entry name" value="Uridine Diphospho-n-acetylenolpyruvylglucosamine Reductase, domain 2"/>
    <property type="match status" value="1"/>
</dbReference>
<accession>A0A839RQ96</accession>
<dbReference type="Pfam" id="PF01565">
    <property type="entry name" value="FAD_binding_4"/>
    <property type="match status" value="1"/>
</dbReference>
<dbReference type="EMBL" id="JACHWS010000002">
    <property type="protein sequence ID" value="MBB3038041.1"/>
    <property type="molecule type" value="Genomic_DNA"/>
</dbReference>
<dbReference type="Pfam" id="PF04030">
    <property type="entry name" value="ALO"/>
    <property type="match status" value="1"/>
</dbReference>
<dbReference type="PROSITE" id="PS51387">
    <property type="entry name" value="FAD_PCMH"/>
    <property type="match status" value="1"/>
</dbReference>
<dbReference type="GO" id="GO:0071949">
    <property type="term" value="F:FAD binding"/>
    <property type="evidence" value="ECO:0007669"/>
    <property type="project" value="InterPro"/>
</dbReference>
<dbReference type="OrthoDB" id="9800184at2"/>
<dbReference type="InterPro" id="IPR007173">
    <property type="entry name" value="ALO_C"/>
</dbReference>